<dbReference type="AlphaFoldDB" id="A0A383BFN0"/>
<protein>
    <submittedName>
        <fullName evidence="1">Uncharacterized protein</fullName>
    </submittedName>
</protein>
<dbReference type="EMBL" id="UINC01199976">
    <property type="protein sequence ID" value="SVE18659.1"/>
    <property type="molecule type" value="Genomic_DNA"/>
</dbReference>
<name>A0A383BFN0_9ZZZZ</name>
<proteinExistence type="predicted"/>
<sequence length="65" mass="6536">MKMNKWTMALAAAGVVSLSSVAQAQEAAAGANALAASTTLSGYISTSYKSVDPDSLSDYLGATYG</sequence>
<organism evidence="1">
    <name type="scientific">marine metagenome</name>
    <dbReference type="NCBI Taxonomy" id="408172"/>
    <lineage>
        <taxon>unclassified sequences</taxon>
        <taxon>metagenomes</taxon>
        <taxon>ecological metagenomes</taxon>
    </lineage>
</organism>
<feature type="non-terminal residue" evidence="1">
    <location>
        <position position="65"/>
    </location>
</feature>
<reference evidence="1" key="1">
    <citation type="submission" date="2018-05" db="EMBL/GenBank/DDBJ databases">
        <authorList>
            <person name="Lanie J.A."/>
            <person name="Ng W.-L."/>
            <person name="Kazmierczak K.M."/>
            <person name="Andrzejewski T.M."/>
            <person name="Davidsen T.M."/>
            <person name="Wayne K.J."/>
            <person name="Tettelin H."/>
            <person name="Glass J.I."/>
            <person name="Rusch D."/>
            <person name="Podicherti R."/>
            <person name="Tsui H.-C.T."/>
            <person name="Winkler M.E."/>
        </authorList>
    </citation>
    <scope>NUCLEOTIDE SEQUENCE</scope>
</reference>
<accession>A0A383BFN0</accession>
<evidence type="ECO:0000313" key="1">
    <source>
        <dbReference type="EMBL" id="SVE18659.1"/>
    </source>
</evidence>
<gene>
    <name evidence="1" type="ORF">METZ01_LOCUS471513</name>
</gene>